<dbReference type="InterPro" id="IPR013424">
    <property type="entry name" value="Ice-binding_C"/>
</dbReference>
<sequence length="192" mass="19648">MTAFSIAAACNVDAAVVFSDDFDYGGDLVSDGGWTVNNGLNLNGGGSLVWAQTGSAEYHHGVALAEGDEILMDAAVIKYAGAPGVAGNTYAYSLQVILWDGADAGTRTWVAGDAQIATAADLVQTAYTATAADVGKFVVFRYEHEDQSLPGSVGGGWGETDSVSFQVNPVPEPGAAALLALGGAALVMRRKK</sequence>
<dbReference type="AlphaFoldDB" id="A0A6B3L691"/>
<name>A0A6B3L691_9BACT</name>
<dbReference type="Pfam" id="PF07589">
    <property type="entry name" value="PEP-CTERM"/>
    <property type="match status" value="1"/>
</dbReference>
<accession>A0A6B3L691</accession>
<evidence type="ECO:0000259" key="1">
    <source>
        <dbReference type="Pfam" id="PF07589"/>
    </source>
</evidence>
<protein>
    <submittedName>
        <fullName evidence="2">PEP-CTERM sorting domain-containing protein</fullName>
    </submittedName>
</protein>
<dbReference type="Proteomes" id="UP000475117">
    <property type="component" value="Chromosome"/>
</dbReference>
<dbReference type="NCBIfam" id="TIGR02595">
    <property type="entry name" value="PEP_CTERM"/>
    <property type="match status" value="1"/>
</dbReference>
<gene>
    <name evidence="2" type="ORF">G3M56_012365</name>
</gene>
<keyword evidence="3" id="KW-1185">Reference proteome</keyword>
<dbReference type="KEGG" id="soa:G3M56_012365"/>
<dbReference type="RefSeq" id="WP_164364332.1">
    <property type="nucleotide sequence ID" value="NZ_CP066776.1"/>
</dbReference>
<proteinExistence type="predicted"/>
<feature type="domain" description="Ice-binding protein C-terminal" evidence="1">
    <location>
        <begin position="169"/>
        <end position="191"/>
    </location>
</feature>
<evidence type="ECO:0000313" key="3">
    <source>
        <dbReference type="Proteomes" id="UP000475117"/>
    </source>
</evidence>
<reference evidence="2 3" key="1">
    <citation type="submission" date="2020-12" db="EMBL/GenBank/DDBJ databases">
        <title>Sulforoseuscoccus oceanibium gen. nov., sp. nov., a representative of the phylum Verrucomicrobia with special cytoplasmic membrane, and proposal of Sulforoseuscoccusaceae fam. nov.</title>
        <authorList>
            <person name="Xi F."/>
        </authorList>
    </citation>
    <scope>NUCLEOTIDE SEQUENCE [LARGE SCALE GENOMIC DNA]</scope>
    <source>
        <strain evidence="2 3">T37</strain>
    </source>
</reference>
<evidence type="ECO:0000313" key="2">
    <source>
        <dbReference type="EMBL" id="QQL44665.1"/>
    </source>
</evidence>
<organism evidence="2 3">
    <name type="scientific">Sulfuriroseicoccus oceanibius</name>
    <dbReference type="NCBI Taxonomy" id="2707525"/>
    <lineage>
        <taxon>Bacteria</taxon>
        <taxon>Pseudomonadati</taxon>
        <taxon>Verrucomicrobiota</taxon>
        <taxon>Verrucomicrobiia</taxon>
        <taxon>Verrucomicrobiales</taxon>
        <taxon>Verrucomicrobiaceae</taxon>
        <taxon>Sulfuriroseicoccus</taxon>
    </lineage>
</organism>
<dbReference type="EMBL" id="CP066776">
    <property type="protein sequence ID" value="QQL44665.1"/>
    <property type="molecule type" value="Genomic_DNA"/>
</dbReference>